<comment type="caution">
    <text evidence="3">The sequence shown here is derived from an EMBL/GenBank/DDBJ whole genome shotgun (WGS) entry which is preliminary data.</text>
</comment>
<accession>A0ABT6ZNX1</accession>
<reference evidence="3 4" key="1">
    <citation type="submission" date="2023-05" db="EMBL/GenBank/DDBJ databases">
        <title>Streptantibioticus silvisoli sp. nov., acidotolerant actinomycetes 1 from pine litter.</title>
        <authorList>
            <person name="Swiecimska M."/>
            <person name="Golinska P."/>
            <person name="Sangal V."/>
            <person name="Wachnowicz B."/>
            <person name="Goodfellow M."/>
        </authorList>
    </citation>
    <scope>NUCLEOTIDE SEQUENCE [LARGE SCALE GENOMIC DNA]</scope>
    <source>
        <strain evidence="3 4">DSM 42109</strain>
    </source>
</reference>
<name>A0ABT6ZNX1_9ACTN</name>
<feature type="compositionally biased region" description="Basic and acidic residues" evidence="1">
    <location>
        <begin position="9"/>
        <end position="18"/>
    </location>
</feature>
<keyword evidence="2" id="KW-0812">Transmembrane</keyword>
<keyword evidence="2" id="KW-1133">Transmembrane helix</keyword>
<feature type="transmembrane region" description="Helical" evidence="2">
    <location>
        <begin position="80"/>
        <end position="100"/>
    </location>
</feature>
<gene>
    <name evidence="3" type="ORF">NMN56_002035</name>
</gene>
<protein>
    <submittedName>
        <fullName evidence="3">CU044_5270 family protein</fullName>
    </submittedName>
</protein>
<evidence type="ECO:0000256" key="1">
    <source>
        <dbReference type="SAM" id="MobiDB-lite"/>
    </source>
</evidence>
<dbReference type="NCBIfam" id="NF038083">
    <property type="entry name" value="CU044_5270_fam"/>
    <property type="match status" value="1"/>
</dbReference>
<dbReference type="InterPro" id="IPR047789">
    <property type="entry name" value="CU044_5270-like"/>
</dbReference>
<proteinExistence type="predicted"/>
<dbReference type="EMBL" id="JANCPR020000002">
    <property type="protein sequence ID" value="MDJ1130746.1"/>
    <property type="molecule type" value="Genomic_DNA"/>
</dbReference>
<evidence type="ECO:0000313" key="4">
    <source>
        <dbReference type="Proteomes" id="UP001214441"/>
    </source>
</evidence>
<keyword evidence="4" id="KW-1185">Reference proteome</keyword>
<evidence type="ECO:0000313" key="3">
    <source>
        <dbReference type="EMBL" id="MDJ1130746.1"/>
    </source>
</evidence>
<dbReference type="Proteomes" id="UP001214441">
    <property type="component" value="Unassembled WGS sequence"/>
</dbReference>
<dbReference type="RefSeq" id="WP_274043635.1">
    <property type="nucleotide sequence ID" value="NZ_JANCPR020000002.1"/>
</dbReference>
<feature type="compositionally biased region" description="Low complexity" evidence="1">
    <location>
        <begin position="58"/>
        <end position="68"/>
    </location>
</feature>
<organism evidence="3 4">
    <name type="scientific">Streptomyces iconiensis</name>
    <dbReference type="NCBI Taxonomy" id="1384038"/>
    <lineage>
        <taxon>Bacteria</taxon>
        <taxon>Bacillati</taxon>
        <taxon>Actinomycetota</taxon>
        <taxon>Actinomycetes</taxon>
        <taxon>Kitasatosporales</taxon>
        <taxon>Streptomycetaceae</taxon>
        <taxon>Streptomyces</taxon>
    </lineage>
</organism>
<evidence type="ECO:0000256" key="2">
    <source>
        <dbReference type="SAM" id="Phobius"/>
    </source>
</evidence>
<keyword evidence="2" id="KW-0472">Membrane</keyword>
<sequence>MTAPGKNHGRADDARAELARLLPTPAERDLPAGRHAHHREHLMRTIDNESGQAHSEGPAEAGTGARAAAPRRRSWYRRPALLAPVASVALAGALTAGLLLGGEEGGSAQQGATPKATATLGRISEAATAGDSVLRVRDDQFLYEKSRVRSGDQTSGKVVTGPLKSVESWASQRQGPIRRLGETREDGETLPINANLSDTVEGHGTPAGLVRPTYRWMSTLPTDPDELLDYLYAKTPKAGEQERDQAVFVQIGRLVGGVAPPKVAAALFQAAARIPGVAHAPQAHDAIGRKGVGIARSDTRSGERTEWIFDADTYRYLGSRSYLTRSSARGEAGTLLSSEAVLKTAVVDESGKAPKDDQVVAATPARRTGS</sequence>
<feature type="region of interest" description="Disordered" evidence="1">
    <location>
        <begin position="1"/>
        <end position="71"/>
    </location>
</feature>